<dbReference type="EMBL" id="FNNZ01000001">
    <property type="protein sequence ID" value="SDW01051.1"/>
    <property type="molecule type" value="Genomic_DNA"/>
</dbReference>
<accession>A0A1H2Q1P4</accession>
<proteinExistence type="predicted"/>
<dbReference type="AlphaFoldDB" id="A0A1H2Q1P4"/>
<keyword evidence="2" id="KW-1185">Reference proteome</keyword>
<dbReference type="Proteomes" id="UP000198816">
    <property type="component" value="Unassembled WGS sequence"/>
</dbReference>
<gene>
    <name evidence="1" type="ORF">SAMN05421783_10163</name>
</gene>
<evidence type="ECO:0000313" key="1">
    <source>
        <dbReference type="EMBL" id="SDW01051.1"/>
    </source>
</evidence>
<reference evidence="2" key="1">
    <citation type="submission" date="2016-10" db="EMBL/GenBank/DDBJ databases">
        <authorList>
            <person name="Varghese N."/>
            <person name="Submissions S."/>
        </authorList>
    </citation>
    <scope>NUCLEOTIDE SEQUENCE [LARGE SCALE GENOMIC DNA]</scope>
    <source>
        <strain evidence="2">DSM 217</strain>
    </source>
</reference>
<sequence length="53" mass="6001">MSLPRAKSEAFEREDLPFMDPAGKYAEEIPFHTLLKQINETHRRGLDVGGDDA</sequence>
<name>A0A1H2Q1P4_THIRO</name>
<dbReference type="STRING" id="1058.SAMN05421783_10163"/>
<protein>
    <submittedName>
        <fullName evidence="1">Uncharacterized protein</fullName>
    </submittedName>
</protein>
<dbReference type="RefSeq" id="WP_245731629.1">
    <property type="nucleotide sequence ID" value="NZ_FNNZ01000001.1"/>
</dbReference>
<evidence type="ECO:0000313" key="2">
    <source>
        <dbReference type="Proteomes" id="UP000198816"/>
    </source>
</evidence>
<organism evidence="1 2">
    <name type="scientific">Thiocapsa roseopersicina</name>
    <dbReference type="NCBI Taxonomy" id="1058"/>
    <lineage>
        <taxon>Bacteria</taxon>
        <taxon>Pseudomonadati</taxon>
        <taxon>Pseudomonadota</taxon>
        <taxon>Gammaproteobacteria</taxon>
        <taxon>Chromatiales</taxon>
        <taxon>Chromatiaceae</taxon>
        <taxon>Thiocapsa</taxon>
    </lineage>
</organism>